<evidence type="ECO:0000313" key="1">
    <source>
        <dbReference type="EMBL" id="TYO84735.1"/>
    </source>
</evidence>
<evidence type="ECO:0000313" key="2">
    <source>
        <dbReference type="Proteomes" id="UP000324513"/>
    </source>
</evidence>
<reference evidence="1 2" key="1">
    <citation type="submission" date="2019-07" db="EMBL/GenBank/DDBJ databases">
        <title>Genomic Encyclopedia of Archaeal and Bacterial Type Strains, Phase II (KMG-II): from individual species to whole genera.</title>
        <authorList>
            <person name="Goeker M."/>
        </authorList>
    </citation>
    <scope>NUCLEOTIDE SEQUENCE [LARGE SCALE GENOMIC DNA]</scope>
    <source>
        <strain evidence="1 2">DSM 14571</strain>
    </source>
</reference>
<protein>
    <submittedName>
        <fullName evidence="1">Uncharacterized protein</fullName>
    </submittedName>
</protein>
<organism evidence="1 2">
    <name type="scientific">Elizabethkingia miricola</name>
    <name type="common">Chryseobacterium miricola</name>
    <dbReference type="NCBI Taxonomy" id="172045"/>
    <lineage>
        <taxon>Bacteria</taxon>
        <taxon>Pseudomonadati</taxon>
        <taxon>Bacteroidota</taxon>
        <taxon>Flavobacteriia</taxon>
        <taxon>Flavobacteriales</taxon>
        <taxon>Weeksellaceae</taxon>
        <taxon>Elizabethkingia</taxon>
    </lineage>
</organism>
<proteinExistence type="predicted"/>
<gene>
    <name evidence="1" type="ORF">LX74_03791</name>
</gene>
<accession>A0ABY3NAW9</accession>
<comment type="caution">
    <text evidence="1">The sequence shown here is derived from an EMBL/GenBank/DDBJ whole genome shotgun (WGS) entry which is preliminary data.</text>
</comment>
<dbReference type="EMBL" id="VNHK01000018">
    <property type="protein sequence ID" value="TYO84735.1"/>
    <property type="molecule type" value="Genomic_DNA"/>
</dbReference>
<name>A0ABY3NAW9_ELIMR</name>
<sequence length="147" mass="17724">MKLIFAILYFFVSYQKNDTETCINKTLFQYNIHGKVLFYRNENNKNVSDTKRYVFLSGKEMLENNNENFLLLNINEKNNILAISVYGYESGKSLICYYRNNKLIKKENEIVKEAPSKPFYIYYEIMKRKYPNYMNWKLFPIPQDSLK</sequence>
<keyword evidence="2" id="KW-1185">Reference proteome</keyword>
<dbReference type="RefSeq" id="WP_065082302.1">
    <property type="nucleotide sequence ID" value="NZ_FLSS01000005.1"/>
</dbReference>
<dbReference type="Proteomes" id="UP000324513">
    <property type="component" value="Unassembled WGS sequence"/>
</dbReference>